<protein>
    <recommendedName>
        <fullName evidence="4">HTH cro/C1-type domain-containing protein</fullName>
    </recommendedName>
</protein>
<evidence type="ECO:0000256" key="1">
    <source>
        <dbReference type="ARBA" id="ARBA00023015"/>
    </source>
</evidence>
<dbReference type="PROSITE" id="PS50943">
    <property type="entry name" value="HTH_CROC1"/>
    <property type="match status" value="1"/>
</dbReference>
<dbReference type="GO" id="GO:0005829">
    <property type="term" value="C:cytosol"/>
    <property type="evidence" value="ECO:0007669"/>
    <property type="project" value="TreeGrafter"/>
</dbReference>
<sequence>MTSSQEVLQRIARRLRQERQARGLSQAALAERSGVSPRMLALIEKAETNPSIATLAEIAGALGIGFGELVGGEVAAPARLIPPGEFATMWQTEAGSARLIASGGRAELWDWALAAGARYDASPDPAGTVELIRVLEGTLVLEVDGIALAAPAGHALRLASDRPYAYRAEGGPVRFVKVVTPVGR</sequence>
<comment type="caution">
    <text evidence="5">The sequence shown here is derived from an EMBL/GenBank/DDBJ whole genome shotgun (WGS) entry which is preliminary data.</text>
</comment>
<dbReference type="InterPro" id="IPR001387">
    <property type="entry name" value="Cro/C1-type_HTH"/>
</dbReference>
<dbReference type="PANTHER" id="PTHR46797:SF23">
    <property type="entry name" value="HTH-TYPE TRANSCRIPTIONAL REGULATOR SUTR"/>
    <property type="match status" value="1"/>
</dbReference>
<organism evidence="5 6">
    <name type="scientific">Inquilinus limosus MP06</name>
    <dbReference type="NCBI Taxonomy" id="1398085"/>
    <lineage>
        <taxon>Bacteria</taxon>
        <taxon>Pseudomonadati</taxon>
        <taxon>Pseudomonadota</taxon>
        <taxon>Alphaproteobacteria</taxon>
        <taxon>Rhodospirillales</taxon>
        <taxon>Rhodospirillaceae</taxon>
        <taxon>Inquilinus</taxon>
    </lineage>
</organism>
<evidence type="ECO:0000313" key="5">
    <source>
        <dbReference type="EMBL" id="KGM32576.1"/>
    </source>
</evidence>
<dbReference type="CDD" id="cd02209">
    <property type="entry name" value="cupin_XRE_C"/>
    <property type="match status" value="1"/>
</dbReference>
<evidence type="ECO:0000256" key="2">
    <source>
        <dbReference type="ARBA" id="ARBA00023125"/>
    </source>
</evidence>
<dbReference type="GO" id="GO:0003677">
    <property type="term" value="F:DNA binding"/>
    <property type="evidence" value="ECO:0007669"/>
    <property type="project" value="UniProtKB-KW"/>
</dbReference>
<feature type="domain" description="HTH cro/C1-type" evidence="4">
    <location>
        <begin position="15"/>
        <end position="69"/>
    </location>
</feature>
<dbReference type="InterPro" id="IPR050807">
    <property type="entry name" value="TransReg_Diox_bact_type"/>
</dbReference>
<dbReference type="RefSeq" id="WP_034842853.1">
    <property type="nucleotide sequence ID" value="NZ_JANX01000295.1"/>
</dbReference>
<dbReference type="Pfam" id="PF01381">
    <property type="entry name" value="HTH_3"/>
    <property type="match status" value="1"/>
</dbReference>
<gene>
    <name evidence="5" type="ORF">P409_20590</name>
</gene>
<dbReference type="InterPro" id="IPR014710">
    <property type="entry name" value="RmlC-like_jellyroll"/>
</dbReference>
<dbReference type="SUPFAM" id="SSF47413">
    <property type="entry name" value="lambda repressor-like DNA-binding domains"/>
    <property type="match status" value="1"/>
</dbReference>
<dbReference type="CDD" id="cd00093">
    <property type="entry name" value="HTH_XRE"/>
    <property type="match status" value="1"/>
</dbReference>
<dbReference type="EMBL" id="JANX01000295">
    <property type="protein sequence ID" value="KGM32576.1"/>
    <property type="molecule type" value="Genomic_DNA"/>
</dbReference>
<evidence type="ECO:0000256" key="3">
    <source>
        <dbReference type="ARBA" id="ARBA00023163"/>
    </source>
</evidence>
<dbReference type="Gene3D" id="1.10.260.40">
    <property type="entry name" value="lambda repressor-like DNA-binding domains"/>
    <property type="match status" value="1"/>
</dbReference>
<accession>A0A0A0D1F6</accession>
<dbReference type="AlphaFoldDB" id="A0A0A0D1F6"/>
<proteinExistence type="predicted"/>
<keyword evidence="3" id="KW-0804">Transcription</keyword>
<keyword evidence="1" id="KW-0805">Transcription regulation</keyword>
<dbReference type="Proteomes" id="UP000029995">
    <property type="component" value="Unassembled WGS sequence"/>
</dbReference>
<dbReference type="SUPFAM" id="SSF51182">
    <property type="entry name" value="RmlC-like cupins"/>
    <property type="match status" value="1"/>
</dbReference>
<dbReference type="InterPro" id="IPR010982">
    <property type="entry name" value="Lambda_DNA-bd_dom_sf"/>
</dbReference>
<keyword evidence="2" id="KW-0238">DNA-binding</keyword>
<evidence type="ECO:0000259" key="4">
    <source>
        <dbReference type="PROSITE" id="PS50943"/>
    </source>
</evidence>
<dbReference type="GO" id="GO:0003700">
    <property type="term" value="F:DNA-binding transcription factor activity"/>
    <property type="evidence" value="ECO:0007669"/>
    <property type="project" value="TreeGrafter"/>
</dbReference>
<dbReference type="Gene3D" id="2.60.120.10">
    <property type="entry name" value="Jelly Rolls"/>
    <property type="match status" value="1"/>
</dbReference>
<dbReference type="InterPro" id="IPR011051">
    <property type="entry name" value="RmlC_Cupin_sf"/>
</dbReference>
<evidence type="ECO:0000313" key="6">
    <source>
        <dbReference type="Proteomes" id="UP000029995"/>
    </source>
</evidence>
<dbReference type="OrthoDB" id="9810578at2"/>
<dbReference type="SMART" id="SM00530">
    <property type="entry name" value="HTH_XRE"/>
    <property type="match status" value="1"/>
</dbReference>
<reference evidence="5 6" key="1">
    <citation type="submission" date="2014-01" db="EMBL/GenBank/DDBJ databases">
        <title>Genome sequence determination for a cystic fibrosis isolate, Inquilinus limosus.</title>
        <authorList>
            <person name="Pino M."/>
            <person name="Di Conza J."/>
            <person name="Gutkind G."/>
        </authorList>
    </citation>
    <scope>NUCLEOTIDE SEQUENCE [LARGE SCALE GENOMIC DNA]</scope>
    <source>
        <strain evidence="5 6">MP06</strain>
    </source>
</reference>
<dbReference type="PANTHER" id="PTHR46797">
    <property type="entry name" value="HTH-TYPE TRANSCRIPTIONAL REGULATOR"/>
    <property type="match status" value="1"/>
</dbReference>
<name>A0A0A0D1F6_9PROT</name>